<dbReference type="SUPFAM" id="SSF52200">
    <property type="entry name" value="Toll/Interleukin receptor TIR domain"/>
    <property type="match status" value="1"/>
</dbReference>
<dbReference type="Gene3D" id="3.40.50.10140">
    <property type="entry name" value="Toll/interleukin-1 receptor homology (TIR) domain"/>
    <property type="match status" value="1"/>
</dbReference>
<sequence>MSILSKSQLQTLALGVEIQSESGYSKKIIVKNKAEARISVFLSHKHTDKDILERVIKILQSLGVSVYVDWLDDDMPKHTSTITAEKIKKKIIENDKFLLVATDDAINSKWCNWELGFGDAQKFDKLNIALFPIREDNRDWSGSEYMGLYPIIEFEDGSTDYIAKEKINGGGYLYIPYFEGCNEPISGKIPVGYYFTLKKELFKQIGEFEGDEPAEVKLSLKDWLNMKIDNDNE</sequence>
<gene>
    <name evidence="2" type="ORF">SAMN05444362_108153</name>
</gene>
<accession>A0A1M5DD26</accession>
<dbReference type="GO" id="GO:0007165">
    <property type="term" value="P:signal transduction"/>
    <property type="evidence" value="ECO:0007669"/>
    <property type="project" value="InterPro"/>
</dbReference>
<evidence type="ECO:0000313" key="3">
    <source>
        <dbReference type="Proteomes" id="UP000184480"/>
    </source>
</evidence>
<dbReference type="InterPro" id="IPR000157">
    <property type="entry name" value="TIR_dom"/>
</dbReference>
<keyword evidence="3" id="KW-1185">Reference proteome</keyword>
<proteinExistence type="predicted"/>
<dbReference type="Pfam" id="PF13676">
    <property type="entry name" value="TIR_2"/>
    <property type="match status" value="1"/>
</dbReference>
<dbReference type="OrthoDB" id="9810385at2"/>
<evidence type="ECO:0000259" key="1">
    <source>
        <dbReference type="Pfam" id="PF13676"/>
    </source>
</evidence>
<dbReference type="InterPro" id="IPR035897">
    <property type="entry name" value="Toll_tir_struct_dom_sf"/>
</dbReference>
<protein>
    <submittedName>
        <fullName evidence="2">TIR domain-containing protein</fullName>
    </submittedName>
</protein>
<feature type="domain" description="TIR" evidence="1">
    <location>
        <begin position="40"/>
        <end position="140"/>
    </location>
</feature>
<dbReference type="STRING" id="1346286.SAMN05444362_108153"/>
<organism evidence="2 3">
    <name type="scientific">Dysgonomonas macrotermitis</name>
    <dbReference type="NCBI Taxonomy" id="1346286"/>
    <lineage>
        <taxon>Bacteria</taxon>
        <taxon>Pseudomonadati</taxon>
        <taxon>Bacteroidota</taxon>
        <taxon>Bacteroidia</taxon>
        <taxon>Bacteroidales</taxon>
        <taxon>Dysgonomonadaceae</taxon>
        <taxon>Dysgonomonas</taxon>
    </lineage>
</organism>
<reference evidence="3" key="1">
    <citation type="submission" date="2016-11" db="EMBL/GenBank/DDBJ databases">
        <authorList>
            <person name="Varghese N."/>
            <person name="Submissions S."/>
        </authorList>
    </citation>
    <scope>NUCLEOTIDE SEQUENCE [LARGE SCALE GENOMIC DNA]</scope>
    <source>
        <strain evidence="3">DSM 27370</strain>
    </source>
</reference>
<evidence type="ECO:0000313" key="2">
    <source>
        <dbReference type="EMBL" id="SHF64781.1"/>
    </source>
</evidence>
<dbReference type="AlphaFoldDB" id="A0A1M5DD26"/>
<dbReference type="RefSeq" id="WP_062177941.1">
    <property type="nucleotide sequence ID" value="NZ_BBXL01000004.1"/>
</dbReference>
<name>A0A1M5DD26_9BACT</name>
<dbReference type="Proteomes" id="UP000184480">
    <property type="component" value="Unassembled WGS sequence"/>
</dbReference>
<dbReference type="EMBL" id="FQUC01000008">
    <property type="protein sequence ID" value="SHF64781.1"/>
    <property type="molecule type" value="Genomic_DNA"/>
</dbReference>